<evidence type="ECO:0000313" key="4">
    <source>
        <dbReference type="EnsemblMetazoa" id="SCAU000887-PE"/>
    </source>
</evidence>
<accession>A0A1I8NPF7</accession>
<sequence length="227" mass="25934">MASKPILYGTYTSPGVNAVIITFKLLKVDFDFCLVRPMEGESGMPEYLKKNPTGTIPALKTEDQRFLGDSHAITAYIVDRYGNARDDDGSLYPRDLYKRAKVQQLQHFADSILFATCVKPAFAPIFSRLSNTVSEEILKNFDKAYAMMERFLVEHKWLAADHMTIADINCITCMYGLYYLQPFTQETHPLLHDWFQRIMQISEVYDTLMGNSVATSLNFLNKNVSKL</sequence>
<evidence type="ECO:0000313" key="5">
    <source>
        <dbReference type="Proteomes" id="UP000095300"/>
    </source>
</evidence>
<dbReference type="EnsemblMetazoa" id="SCAU000887-RC">
    <property type="protein sequence ID" value="SCAU000887-PC"/>
    <property type="gene ID" value="SCAU000887"/>
</dbReference>
<dbReference type="EnsemblMetazoa" id="SCAU000887-RF">
    <property type="protein sequence ID" value="SCAU000887-PF"/>
    <property type="gene ID" value="SCAU000887"/>
</dbReference>
<keyword evidence="5" id="KW-1185">Reference proteome</keyword>
<protein>
    <submittedName>
        <fullName evidence="3">Uncharacterized protein</fullName>
    </submittedName>
</protein>
<dbReference type="SUPFAM" id="SSF52833">
    <property type="entry name" value="Thioredoxin-like"/>
    <property type="match status" value="1"/>
</dbReference>
<evidence type="ECO:0000259" key="1">
    <source>
        <dbReference type="PROSITE" id="PS50404"/>
    </source>
</evidence>
<dbReference type="InterPro" id="IPR010987">
    <property type="entry name" value="Glutathione-S-Trfase_C-like"/>
</dbReference>
<dbReference type="InterPro" id="IPR004045">
    <property type="entry name" value="Glutathione_S-Trfase_N"/>
</dbReference>
<dbReference type="SUPFAM" id="SSF47616">
    <property type="entry name" value="GST C-terminal domain-like"/>
    <property type="match status" value="1"/>
</dbReference>
<organism evidence="3 5">
    <name type="scientific">Stomoxys calcitrans</name>
    <name type="common">Stable fly</name>
    <name type="synonym">Conops calcitrans</name>
    <dbReference type="NCBI Taxonomy" id="35570"/>
    <lineage>
        <taxon>Eukaryota</taxon>
        <taxon>Metazoa</taxon>
        <taxon>Ecdysozoa</taxon>
        <taxon>Arthropoda</taxon>
        <taxon>Hexapoda</taxon>
        <taxon>Insecta</taxon>
        <taxon>Pterygota</taxon>
        <taxon>Neoptera</taxon>
        <taxon>Endopterygota</taxon>
        <taxon>Diptera</taxon>
        <taxon>Brachycera</taxon>
        <taxon>Muscomorpha</taxon>
        <taxon>Muscoidea</taxon>
        <taxon>Muscidae</taxon>
        <taxon>Stomoxys</taxon>
    </lineage>
</organism>
<dbReference type="InterPro" id="IPR036249">
    <property type="entry name" value="Thioredoxin-like_sf"/>
</dbReference>
<evidence type="ECO:0000313" key="3">
    <source>
        <dbReference type="EnsemblMetazoa" id="SCAU000887-PC"/>
    </source>
</evidence>
<dbReference type="GO" id="GO:0006749">
    <property type="term" value="P:glutathione metabolic process"/>
    <property type="evidence" value="ECO:0007669"/>
    <property type="project" value="TreeGrafter"/>
</dbReference>
<dbReference type="InterPro" id="IPR036282">
    <property type="entry name" value="Glutathione-S-Trfase_C_sf"/>
</dbReference>
<dbReference type="PROSITE" id="PS50405">
    <property type="entry name" value="GST_CTER"/>
    <property type="match status" value="1"/>
</dbReference>
<feature type="domain" description="GST C-terminal" evidence="2">
    <location>
        <begin position="95"/>
        <end position="217"/>
    </location>
</feature>
<name>A0A1I8NPF7_STOCA</name>
<dbReference type="Gene3D" id="3.40.30.10">
    <property type="entry name" value="Glutaredoxin"/>
    <property type="match status" value="1"/>
</dbReference>
<dbReference type="AlphaFoldDB" id="A0A1I8NPF7"/>
<dbReference type="VEuPathDB" id="VectorBase:SCAU000887"/>
<dbReference type="Pfam" id="PF00043">
    <property type="entry name" value="GST_C"/>
    <property type="match status" value="1"/>
</dbReference>
<dbReference type="PANTHER" id="PTHR43969:SF4">
    <property type="entry name" value="FI01423P-RELATED"/>
    <property type="match status" value="1"/>
</dbReference>
<dbReference type="EnsemblMetazoa" id="SCAU000887-RB">
    <property type="protein sequence ID" value="SCAU000887-PB"/>
    <property type="gene ID" value="SCAU000887"/>
</dbReference>
<dbReference type="OrthoDB" id="2309723at2759"/>
<dbReference type="Pfam" id="PF13417">
    <property type="entry name" value="GST_N_3"/>
    <property type="match status" value="1"/>
</dbReference>
<dbReference type="SFLD" id="SFLDS00019">
    <property type="entry name" value="Glutathione_Transferase_(cytos"/>
    <property type="match status" value="1"/>
</dbReference>
<dbReference type="PANTHER" id="PTHR43969">
    <property type="entry name" value="GLUTATHIONE S TRANSFERASE D10, ISOFORM A-RELATED"/>
    <property type="match status" value="1"/>
</dbReference>
<gene>
    <name evidence="3" type="primary">106089182</name>
</gene>
<dbReference type="EnsemblMetazoa" id="SCAU000887-RE">
    <property type="protein sequence ID" value="SCAU000887-PE"/>
    <property type="gene ID" value="SCAU000887"/>
</dbReference>
<proteinExistence type="predicted"/>
<evidence type="ECO:0000259" key="2">
    <source>
        <dbReference type="PROSITE" id="PS50405"/>
    </source>
</evidence>
<dbReference type="EnsemblMetazoa" id="SCAU000887-RD">
    <property type="protein sequence ID" value="SCAU000887-PD"/>
    <property type="gene ID" value="SCAU000887"/>
</dbReference>
<feature type="domain" description="GST N-terminal" evidence="1">
    <location>
        <begin position="3"/>
        <end position="85"/>
    </location>
</feature>
<dbReference type="EnsemblMetazoa" id="SCAU000887-RA">
    <property type="protein sequence ID" value="SCAU000887-PA"/>
    <property type="gene ID" value="SCAU000887"/>
</dbReference>
<dbReference type="InterPro" id="IPR004046">
    <property type="entry name" value="GST_C"/>
</dbReference>
<dbReference type="InterPro" id="IPR040079">
    <property type="entry name" value="Glutathione_S-Trfase"/>
</dbReference>
<reference evidence="3" key="2">
    <citation type="submission" date="2020-05" db="UniProtKB">
        <authorList>
            <consortium name="EnsemblMetazoa"/>
        </authorList>
    </citation>
    <scope>IDENTIFICATION</scope>
    <source>
        <strain evidence="3">USDA</strain>
    </source>
</reference>
<dbReference type="STRING" id="35570.A0A1I8NPF7"/>
<reference evidence="4 5" key="1">
    <citation type="submission" date="2015-05" db="EMBL/GenBank/DDBJ databases">
        <authorList>
            <person name="Wilson R.K."/>
            <person name="Warren W.C."/>
            <person name="Olafson P."/>
        </authorList>
    </citation>
    <scope>NUCLEOTIDE SEQUENCE [LARGE SCALE GENOMIC DNA]</scope>
    <source>
        <strain evidence="4 5">USDA</strain>
    </source>
</reference>
<dbReference type="Gene3D" id="1.20.1050.10">
    <property type="match status" value="1"/>
</dbReference>
<dbReference type="GO" id="GO:0004364">
    <property type="term" value="F:glutathione transferase activity"/>
    <property type="evidence" value="ECO:0007669"/>
    <property type="project" value="TreeGrafter"/>
</dbReference>
<dbReference type="Proteomes" id="UP000095300">
    <property type="component" value="Unassembled WGS sequence"/>
</dbReference>
<dbReference type="PROSITE" id="PS50404">
    <property type="entry name" value="GST_NTER"/>
    <property type="match status" value="1"/>
</dbReference>
<dbReference type="SFLD" id="SFLDG00358">
    <property type="entry name" value="Main_(cytGST)"/>
    <property type="match status" value="1"/>
</dbReference>